<sequence length="229" mass="24275">MSLMTGATTDTVSFGLVAPGSPGKESRFEKIVEIVAVILLGITTIGTAWCGFESVRWSGSSADHAQVASDKHVEAARLFGLATQKIAYDAMITAQYAQVVASGNTKVEQFYRDSLVRKDFLPVLDTWQREVEAGRTPTPLADDQQYLNGQLAGYRTAIAEAESASQLGREAGATASAYVSVTILLAAALFFSGVISSFRYRAARALLLAAALATLGIAASRMASLPVLF</sequence>
<feature type="transmembrane region" description="Helical" evidence="1">
    <location>
        <begin position="205"/>
        <end position="223"/>
    </location>
</feature>
<dbReference type="STRING" id="1032480.MLP_50260"/>
<gene>
    <name evidence="2" type="ordered locus">MLP_50260</name>
</gene>
<accession>F5XGA6</accession>
<dbReference type="AlphaFoldDB" id="F5XGA6"/>
<keyword evidence="1" id="KW-0812">Transmembrane</keyword>
<dbReference type="KEGG" id="mph:MLP_50260"/>
<keyword evidence="3" id="KW-1185">Reference proteome</keyword>
<dbReference type="EMBL" id="AP012204">
    <property type="protein sequence ID" value="BAK38040.1"/>
    <property type="molecule type" value="Genomic_DNA"/>
</dbReference>
<reference evidence="2 3" key="1">
    <citation type="submission" date="2011-05" db="EMBL/GenBank/DDBJ databases">
        <title>Whole genome sequence of Microlunatus phosphovorus NM-1.</title>
        <authorList>
            <person name="Hosoyama A."/>
            <person name="Sasaki K."/>
            <person name="Harada T."/>
            <person name="Igarashi R."/>
            <person name="Kawakoshi A."/>
            <person name="Sasagawa M."/>
            <person name="Fukada J."/>
            <person name="Nakamura S."/>
            <person name="Katano Y."/>
            <person name="Hanada S."/>
            <person name="Kamagata Y."/>
            <person name="Nakamura N."/>
            <person name="Yamazaki S."/>
            <person name="Fujita N."/>
        </authorList>
    </citation>
    <scope>NUCLEOTIDE SEQUENCE [LARGE SCALE GENOMIC DNA]</scope>
    <source>
        <strain evidence="3">ATCC 700054 / DSM 10555 / JCM 9379 / NBRC 101784 / NCIMB 13414 / VKM Ac-1990 / NM-1</strain>
    </source>
</reference>
<proteinExistence type="predicted"/>
<dbReference type="eggNOG" id="ENOG5032GAJ">
    <property type="taxonomic scope" value="Bacteria"/>
</dbReference>
<organism evidence="2 3">
    <name type="scientific">Microlunatus phosphovorus (strain ATCC 700054 / DSM 10555 / JCM 9379 / NBRC 101784 / NCIMB 13414 / VKM Ac-1990 / NM-1)</name>
    <dbReference type="NCBI Taxonomy" id="1032480"/>
    <lineage>
        <taxon>Bacteria</taxon>
        <taxon>Bacillati</taxon>
        <taxon>Actinomycetota</taxon>
        <taxon>Actinomycetes</taxon>
        <taxon>Propionibacteriales</taxon>
        <taxon>Propionibacteriaceae</taxon>
        <taxon>Microlunatus</taxon>
    </lineage>
</organism>
<keyword evidence="1" id="KW-0472">Membrane</keyword>
<protein>
    <submittedName>
        <fullName evidence="2">Uncharacterized protein</fullName>
    </submittedName>
</protein>
<dbReference type="Proteomes" id="UP000007947">
    <property type="component" value="Chromosome"/>
</dbReference>
<feature type="transmembrane region" description="Helical" evidence="1">
    <location>
        <begin position="177"/>
        <end position="198"/>
    </location>
</feature>
<name>F5XGA6_MICPN</name>
<keyword evidence="1" id="KW-1133">Transmembrane helix</keyword>
<evidence type="ECO:0000256" key="1">
    <source>
        <dbReference type="SAM" id="Phobius"/>
    </source>
</evidence>
<evidence type="ECO:0000313" key="3">
    <source>
        <dbReference type="Proteomes" id="UP000007947"/>
    </source>
</evidence>
<dbReference type="HOGENOM" id="CLU_102150_0_0_11"/>
<evidence type="ECO:0000313" key="2">
    <source>
        <dbReference type="EMBL" id="BAK38040.1"/>
    </source>
</evidence>